<keyword evidence="2" id="KW-0813">Transport</keyword>
<feature type="transmembrane region" description="Helical" evidence="6">
    <location>
        <begin position="270"/>
        <end position="288"/>
    </location>
</feature>
<feature type="transmembrane region" description="Helical" evidence="6">
    <location>
        <begin position="308"/>
        <end position="328"/>
    </location>
</feature>
<feature type="transmembrane region" description="Helical" evidence="6">
    <location>
        <begin position="368"/>
        <end position="389"/>
    </location>
</feature>
<feature type="transmembrane region" description="Helical" evidence="6">
    <location>
        <begin position="482"/>
        <end position="500"/>
    </location>
</feature>
<evidence type="ECO:0000256" key="4">
    <source>
        <dbReference type="ARBA" id="ARBA00022989"/>
    </source>
</evidence>
<dbReference type="OrthoDB" id="9812221at2"/>
<sequence length="505" mass="58028">MNNSLKLFFLFFLYFILQCFCFFQSGSYTDIIPYATAELGQSQSHGAWTNGFFFLGQGFGLLMASPLSLHYGRKKTVLFFSFLLSASSILCAWAWDFYFFLIGRLLQGICCGVLIIGSQSLMFENTPETWRVFPLMLGAMASVLPFTIGPTIGGYGKEFLGRESSSWRYWFYLSAILFLILSLLLYQLFEEKGEVPTKKRWDWKGSILLFITLAAAQMIFNMGDDYEWLISPLIDFMLILAIASFIGLIVVEFNQIDPFLRVNLLLRKNFLIGSVCLTIGFLFFYGLWTTLLVRLQNQCLFPPHQAGTLFIGMALFSTPISFFLPRLVGKIKFRIYGFFVFVLLGGLYSWMGYFDFYQKRWFWVQSPFIFLLQGIALGLFFIPLTNLIISGLSPKNQLLAVELSSSMRIIGQGWASPIIGTILYHRIVFHKMRLADWLYMGNPYLMEYYSKFKEQGMDREIAFKFLDQSALSHAFIISLDDAFRFCGIGFFILSGLILLAKEKQD</sequence>
<comment type="caution">
    <text evidence="8">The sequence shown here is derived from an EMBL/GenBank/DDBJ whole genome shotgun (WGS) entry which is preliminary data.</text>
</comment>
<gene>
    <name evidence="8" type="ORF">A7Q10_00180</name>
</gene>
<dbReference type="PROSITE" id="PS00217">
    <property type="entry name" value="SUGAR_TRANSPORT_2"/>
    <property type="match status" value="1"/>
</dbReference>
<keyword evidence="3 6" id="KW-0812">Transmembrane</keyword>
<feature type="transmembrane region" description="Helical" evidence="6">
    <location>
        <begin position="169"/>
        <end position="189"/>
    </location>
</feature>
<dbReference type="SUPFAM" id="SSF103473">
    <property type="entry name" value="MFS general substrate transporter"/>
    <property type="match status" value="1"/>
</dbReference>
<dbReference type="InterPro" id="IPR036259">
    <property type="entry name" value="MFS_trans_sf"/>
</dbReference>
<feature type="transmembrane region" description="Helical" evidence="6">
    <location>
        <begin position="130"/>
        <end position="149"/>
    </location>
</feature>
<dbReference type="InterPro" id="IPR011701">
    <property type="entry name" value="MFS"/>
</dbReference>
<feature type="transmembrane region" description="Helical" evidence="6">
    <location>
        <begin position="76"/>
        <end position="95"/>
    </location>
</feature>
<dbReference type="InterPro" id="IPR005829">
    <property type="entry name" value="Sugar_transporter_CS"/>
</dbReference>
<dbReference type="PROSITE" id="PS50850">
    <property type="entry name" value="MFS"/>
    <property type="match status" value="1"/>
</dbReference>
<evidence type="ECO:0000256" key="3">
    <source>
        <dbReference type="ARBA" id="ARBA00022692"/>
    </source>
</evidence>
<dbReference type="InterPro" id="IPR020846">
    <property type="entry name" value="MFS_dom"/>
</dbReference>
<dbReference type="PANTHER" id="PTHR42718">
    <property type="entry name" value="MAJOR FACILITATOR SUPERFAMILY MULTIDRUG TRANSPORTER MFSC"/>
    <property type="match status" value="1"/>
</dbReference>
<evidence type="ECO:0000259" key="7">
    <source>
        <dbReference type="PROSITE" id="PS50850"/>
    </source>
</evidence>
<dbReference type="Proteomes" id="UP000297713">
    <property type="component" value="Unassembled WGS sequence"/>
</dbReference>
<accession>A0A4Y8PHW7</accession>
<keyword evidence="4 6" id="KW-1133">Transmembrane helix</keyword>
<evidence type="ECO:0000256" key="1">
    <source>
        <dbReference type="ARBA" id="ARBA00004141"/>
    </source>
</evidence>
<dbReference type="EMBL" id="LXQC01000001">
    <property type="protein sequence ID" value="TFE73412.1"/>
    <property type="molecule type" value="Genomic_DNA"/>
</dbReference>
<dbReference type="Pfam" id="PF07690">
    <property type="entry name" value="MFS_1"/>
    <property type="match status" value="1"/>
</dbReference>
<feature type="transmembrane region" description="Helical" evidence="6">
    <location>
        <begin position="45"/>
        <end position="64"/>
    </location>
</feature>
<keyword evidence="5 6" id="KW-0472">Membrane</keyword>
<dbReference type="RefSeq" id="WP_134438913.1">
    <property type="nucleotide sequence ID" value="NZ_LXQC01000001.1"/>
</dbReference>
<name>A0A4Y8PHW7_9BACT</name>
<feature type="transmembrane region" description="Helical" evidence="6">
    <location>
        <begin position="409"/>
        <end position="429"/>
    </location>
</feature>
<evidence type="ECO:0000256" key="6">
    <source>
        <dbReference type="SAM" id="Phobius"/>
    </source>
</evidence>
<feature type="transmembrane region" description="Helical" evidence="6">
    <location>
        <begin position="228"/>
        <end position="250"/>
    </location>
</feature>
<feature type="domain" description="Major facilitator superfamily (MFS) profile" evidence="7">
    <location>
        <begin position="1"/>
        <end position="505"/>
    </location>
</feature>
<proteinExistence type="predicted"/>
<feature type="transmembrane region" description="Helical" evidence="6">
    <location>
        <begin position="101"/>
        <end position="123"/>
    </location>
</feature>
<evidence type="ECO:0000256" key="2">
    <source>
        <dbReference type="ARBA" id="ARBA00022448"/>
    </source>
</evidence>
<feature type="transmembrane region" description="Helical" evidence="6">
    <location>
        <begin position="201"/>
        <end position="222"/>
    </location>
</feature>
<evidence type="ECO:0000313" key="8">
    <source>
        <dbReference type="EMBL" id="TFE73412.1"/>
    </source>
</evidence>
<feature type="transmembrane region" description="Helical" evidence="6">
    <location>
        <begin position="335"/>
        <end position="356"/>
    </location>
</feature>
<dbReference type="GO" id="GO:0022857">
    <property type="term" value="F:transmembrane transporter activity"/>
    <property type="evidence" value="ECO:0007669"/>
    <property type="project" value="InterPro"/>
</dbReference>
<dbReference type="PANTHER" id="PTHR42718:SF9">
    <property type="entry name" value="MAJOR FACILITATOR SUPERFAMILY MULTIDRUG TRANSPORTER MFSC"/>
    <property type="match status" value="1"/>
</dbReference>
<organism evidence="8 9">
    <name type="scientific">Methylacidiphilum caldifontis</name>
    <dbReference type="NCBI Taxonomy" id="2795386"/>
    <lineage>
        <taxon>Bacteria</taxon>
        <taxon>Pseudomonadati</taxon>
        <taxon>Verrucomicrobiota</taxon>
        <taxon>Methylacidiphilae</taxon>
        <taxon>Methylacidiphilales</taxon>
        <taxon>Methylacidiphilaceae</taxon>
        <taxon>Methylacidiphilum (ex Ratnadevi et al. 2023)</taxon>
    </lineage>
</organism>
<comment type="subcellular location">
    <subcellularLocation>
        <location evidence="1">Membrane</location>
        <topology evidence="1">Multi-pass membrane protein</topology>
    </subcellularLocation>
</comment>
<protein>
    <submittedName>
        <fullName evidence="8">Multidrug ABC transporter permease</fullName>
    </submittedName>
</protein>
<evidence type="ECO:0000256" key="5">
    <source>
        <dbReference type="ARBA" id="ARBA00023136"/>
    </source>
</evidence>
<dbReference type="AlphaFoldDB" id="A0A4Y8PHW7"/>
<evidence type="ECO:0000313" key="9">
    <source>
        <dbReference type="Proteomes" id="UP000297713"/>
    </source>
</evidence>
<keyword evidence="9" id="KW-1185">Reference proteome</keyword>
<reference evidence="8 9" key="1">
    <citation type="submission" date="2016-05" db="EMBL/GenBank/DDBJ databases">
        <title>Diversity and Homogeneity among Thermoacidophilic Verrucomicrobia Methanotrophs Linked with Geographical Origin.</title>
        <authorList>
            <person name="Erikstad H.-A."/>
            <person name="Smestad N.B."/>
            <person name="Ceballos R.M."/>
            <person name="Birkeland N.-K."/>
        </authorList>
    </citation>
    <scope>NUCLEOTIDE SEQUENCE [LARGE SCALE GENOMIC DNA]</scope>
    <source>
        <strain evidence="8 9">Phi</strain>
    </source>
</reference>
<dbReference type="GO" id="GO:0016020">
    <property type="term" value="C:membrane"/>
    <property type="evidence" value="ECO:0007669"/>
    <property type="project" value="UniProtKB-SubCell"/>
</dbReference>
<dbReference type="Gene3D" id="1.20.1250.20">
    <property type="entry name" value="MFS general substrate transporter like domains"/>
    <property type="match status" value="1"/>
</dbReference>